<dbReference type="Proteomes" id="UP001305521">
    <property type="component" value="Chromosome"/>
</dbReference>
<feature type="chain" id="PRO_5045702354" evidence="3">
    <location>
        <begin position="37"/>
        <end position="351"/>
    </location>
</feature>
<organism evidence="4 5">
    <name type="scientific">Sediminicoccus rosea</name>
    <dbReference type="NCBI Taxonomy" id="1225128"/>
    <lineage>
        <taxon>Bacteria</taxon>
        <taxon>Pseudomonadati</taxon>
        <taxon>Pseudomonadota</taxon>
        <taxon>Alphaproteobacteria</taxon>
        <taxon>Acetobacterales</taxon>
        <taxon>Roseomonadaceae</taxon>
        <taxon>Sediminicoccus</taxon>
    </lineage>
</organism>
<evidence type="ECO:0000256" key="3">
    <source>
        <dbReference type="SAM" id="SignalP"/>
    </source>
</evidence>
<sequence>MIFVQRLFHWGLFHRAGRLGMACLATGLLLAGPAHAMAQTPAPTPAPTAAPTGSPPDGREPIRVLIGLPPGSGVDQVSRIFAEALSQRLYRPVLIENRTGARGNVAAEEVARATPSGNTLGIVTATTLLLNRHLSRQMGYDPQADLTPISRFAALPFLVLGTPGQGVRTIGDLVEVLKARPSTCGTPGAGTAQHLALELLIRSVGARCDFVHFRGLSGALPELLNGGVQVYVESAVIGLPLVRDGRVRLLAVTSRNRSALFPETPTVAETVPGFEAETWLALMGPRGLPDSVLAKLETAAMAVARDAAVVHRLRALAAEPIGGSRAELATTIRAQDSIWGPVARAAGLTTD</sequence>
<dbReference type="Pfam" id="PF03401">
    <property type="entry name" value="TctC"/>
    <property type="match status" value="1"/>
</dbReference>
<feature type="signal peptide" evidence="3">
    <location>
        <begin position="1"/>
        <end position="36"/>
    </location>
</feature>
<gene>
    <name evidence="4" type="ORF">R9Z33_20655</name>
</gene>
<proteinExistence type="inferred from homology"/>
<dbReference type="PANTHER" id="PTHR42928">
    <property type="entry name" value="TRICARBOXYLATE-BINDING PROTEIN"/>
    <property type="match status" value="1"/>
</dbReference>
<dbReference type="SUPFAM" id="SSF53850">
    <property type="entry name" value="Periplasmic binding protein-like II"/>
    <property type="match status" value="1"/>
</dbReference>
<keyword evidence="5" id="KW-1185">Reference proteome</keyword>
<reference evidence="4 5" key="1">
    <citation type="submission" date="2023-11" db="EMBL/GenBank/DDBJ databases">
        <title>Arctic aerobic anoxygenic photoheterotroph Sediminicoccus rosea KRV36 adapts its photosynthesis to long days of polar summer.</title>
        <authorList>
            <person name="Tomasch J."/>
            <person name="Kopejtka K."/>
            <person name="Bily T."/>
            <person name="Gardiner A.T."/>
            <person name="Gardian Z."/>
            <person name="Shivaramu S."/>
            <person name="Koblizek M."/>
            <person name="Engelhardt F."/>
            <person name="Kaftan D."/>
        </authorList>
    </citation>
    <scope>NUCLEOTIDE SEQUENCE [LARGE SCALE GENOMIC DNA]</scope>
    <source>
        <strain evidence="4 5">R-30</strain>
    </source>
</reference>
<dbReference type="Gene3D" id="3.40.190.10">
    <property type="entry name" value="Periplasmic binding protein-like II"/>
    <property type="match status" value="1"/>
</dbReference>
<keyword evidence="3" id="KW-0732">Signal</keyword>
<dbReference type="EMBL" id="CP137852">
    <property type="protein sequence ID" value="WPB84494.1"/>
    <property type="molecule type" value="Genomic_DNA"/>
</dbReference>
<name>A0ABZ0PFI4_9PROT</name>
<dbReference type="PIRSF" id="PIRSF017082">
    <property type="entry name" value="YflP"/>
    <property type="match status" value="1"/>
</dbReference>
<dbReference type="Gene3D" id="3.40.190.150">
    <property type="entry name" value="Bordetella uptake gene, domain 1"/>
    <property type="match status" value="1"/>
</dbReference>
<dbReference type="PANTHER" id="PTHR42928:SF5">
    <property type="entry name" value="BLR1237 PROTEIN"/>
    <property type="match status" value="1"/>
</dbReference>
<dbReference type="InterPro" id="IPR005064">
    <property type="entry name" value="BUG"/>
</dbReference>
<dbReference type="RefSeq" id="WP_318648456.1">
    <property type="nucleotide sequence ID" value="NZ_CP137852.1"/>
</dbReference>
<evidence type="ECO:0000313" key="5">
    <source>
        <dbReference type="Proteomes" id="UP001305521"/>
    </source>
</evidence>
<comment type="similarity">
    <text evidence="1">Belongs to the UPF0065 (bug) family.</text>
</comment>
<evidence type="ECO:0000256" key="2">
    <source>
        <dbReference type="SAM" id="MobiDB-lite"/>
    </source>
</evidence>
<evidence type="ECO:0000256" key="1">
    <source>
        <dbReference type="ARBA" id="ARBA00006987"/>
    </source>
</evidence>
<evidence type="ECO:0000313" key="4">
    <source>
        <dbReference type="EMBL" id="WPB84494.1"/>
    </source>
</evidence>
<dbReference type="InterPro" id="IPR042100">
    <property type="entry name" value="Bug_dom1"/>
</dbReference>
<feature type="region of interest" description="Disordered" evidence="2">
    <location>
        <begin position="37"/>
        <end position="59"/>
    </location>
</feature>
<accession>A0ABZ0PFI4</accession>
<dbReference type="CDD" id="cd07012">
    <property type="entry name" value="PBP2_Bug_TTT"/>
    <property type="match status" value="1"/>
</dbReference>
<protein>
    <submittedName>
        <fullName evidence="4">Tripartite tricarboxylate transporter substrate binding protein</fullName>
    </submittedName>
</protein>